<dbReference type="AlphaFoldDB" id="M0CRF2"/>
<feature type="region of interest" description="Disordered" evidence="1">
    <location>
        <begin position="1"/>
        <end position="33"/>
    </location>
</feature>
<dbReference type="Pfam" id="PF25858">
    <property type="entry name" value="DUF7958"/>
    <property type="match status" value="1"/>
</dbReference>
<gene>
    <name evidence="2" type="ORF">C476_00302</name>
</gene>
<reference evidence="2 3" key="1">
    <citation type="journal article" date="2014" name="PLoS Genet.">
        <title>Phylogenetically driven sequencing of extremely halophilic archaea reveals strategies for static and dynamic osmo-response.</title>
        <authorList>
            <person name="Becker E.A."/>
            <person name="Seitzer P.M."/>
            <person name="Tritt A."/>
            <person name="Larsen D."/>
            <person name="Krusor M."/>
            <person name="Yao A.I."/>
            <person name="Wu D."/>
            <person name="Madern D."/>
            <person name="Eisen J.A."/>
            <person name="Darling A.E."/>
            <person name="Facciotti M.T."/>
        </authorList>
    </citation>
    <scope>NUCLEOTIDE SEQUENCE [LARGE SCALE GENOMIC DNA]</scope>
    <source>
        <strain evidence="2 3">JCM 13563</strain>
    </source>
</reference>
<organism evidence="2 3">
    <name type="scientific">Natrinema limicola JCM 13563</name>
    <dbReference type="NCBI Taxonomy" id="1230457"/>
    <lineage>
        <taxon>Archaea</taxon>
        <taxon>Methanobacteriati</taxon>
        <taxon>Methanobacteriota</taxon>
        <taxon>Stenosarchaea group</taxon>
        <taxon>Halobacteria</taxon>
        <taxon>Halobacteriales</taxon>
        <taxon>Natrialbaceae</taxon>
        <taxon>Natrinema</taxon>
    </lineage>
</organism>
<evidence type="ECO:0000256" key="1">
    <source>
        <dbReference type="SAM" id="MobiDB-lite"/>
    </source>
</evidence>
<accession>M0CRF2</accession>
<protein>
    <submittedName>
        <fullName evidence="2">Uncharacterized protein</fullName>
    </submittedName>
</protein>
<comment type="caution">
    <text evidence="2">The sequence shown here is derived from an EMBL/GenBank/DDBJ whole genome shotgun (WGS) entry which is preliminary data.</text>
</comment>
<dbReference type="InterPro" id="IPR058264">
    <property type="entry name" value="DUF7958"/>
</dbReference>
<keyword evidence="3" id="KW-1185">Reference proteome</keyword>
<feature type="compositionally biased region" description="Basic and acidic residues" evidence="1">
    <location>
        <begin position="1"/>
        <end position="32"/>
    </location>
</feature>
<dbReference type="STRING" id="1230457.C476_00302"/>
<dbReference type="Proteomes" id="UP000011615">
    <property type="component" value="Unassembled WGS sequence"/>
</dbReference>
<name>M0CRF2_9EURY</name>
<evidence type="ECO:0000313" key="2">
    <source>
        <dbReference type="EMBL" id="ELZ25845.1"/>
    </source>
</evidence>
<dbReference type="EMBL" id="AOIT01000010">
    <property type="protein sequence ID" value="ELZ25845.1"/>
    <property type="molecule type" value="Genomic_DNA"/>
</dbReference>
<sequence length="302" mass="35073">MHKENGEIYAHKCDEYSDKPVDRTTEENEHSNQARRFAKYQVYRKRGYDTLDTYRNPDRIAMVMLTIASLTPKQVQQYFTDPRQQLQSHIETTDPVIVEPRGARKADLRRVGQDIYLNDEEDFLSSIEKLTETDLYQKLETAATTGTSDEAQLEELQTSLAEMDVDFTDCAAHLGDGLIDAVGPVTVRWEVSQESEKTFSARPSQPLPDREPDARPQMIADFYEFDTIEGFQADLVHHLRCQVRDCYVEMGIAPPTPFRVLGPGFYENIGWYRHHDFYPEYYNYHADIDEWQEEHTPTDLLS</sequence>
<evidence type="ECO:0000313" key="3">
    <source>
        <dbReference type="Proteomes" id="UP000011615"/>
    </source>
</evidence>
<proteinExistence type="predicted"/>
<dbReference type="PATRIC" id="fig|1230457.4.peg.54"/>
<dbReference type="eggNOG" id="arCOG10872">
    <property type="taxonomic scope" value="Archaea"/>
</dbReference>